<reference evidence="1 2" key="1">
    <citation type="submission" date="2019-08" db="EMBL/GenBank/DDBJ databases">
        <title>Whole genome of Aphis craccivora.</title>
        <authorList>
            <person name="Voronova N.V."/>
            <person name="Shulinski R.S."/>
            <person name="Bandarenka Y.V."/>
            <person name="Zhorov D.G."/>
            <person name="Warner D."/>
        </authorList>
    </citation>
    <scope>NUCLEOTIDE SEQUENCE [LARGE SCALE GENOMIC DNA]</scope>
    <source>
        <strain evidence="1">180601</strain>
        <tissue evidence="1">Whole Body</tissue>
    </source>
</reference>
<dbReference type="AlphaFoldDB" id="A0A6G0VTU0"/>
<proteinExistence type="predicted"/>
<name>A0A6G0VTU0_APHCR</name>
<dbReference type="Proteomes" id="UP000478052">
    <property type="component" value="Unassembled WGS sequence"/>
</dbReference>
<organism evidence="1 2">
    <name type="scientific">Aphis craccivora</name>
    <name type="common">Cowpea aphid</name>
    <dbReference type="NCBI Taxonomy" id="307492"/>
    <lineage>
        <taxon>Eukaryota</taxon>
        <taxon>Metazoa</taxon>
        <taxon>Ecdysozoa</taxon>
        <taxon>Arthropoda</taxon>
        <taxon>Hexapoda</taxon>
        <taxon>Insecta</taxon>
        <taxon>Pterygota</taxon>
        <taxon>Neoptera</taxon>
        <taxon>Paraneoptera</taxon>
        <taxon>Hemiptera</taxon>
        <taxon>Sternorrhyncha</taxon>
        <taxon>Aphidomorpha</taxon>
        <taxon>Aphidoidea</taxon>
        <taxon>Aphididae</taxon>
        <taxon>Aphidini</taxon>
        <taxon>Aphis</taxon>
        <taxon>Aphis</taxon>
    </lineage>
</organism>
<evidence type="ECO:0000313" key="1">
    <source>
        <dbReference type="EMBL" id="KAF0707577.1"/>
    </source>
</evidence>
<accession>A0A6G0VTU0</accession>
<protein>
    <submittedName>
        <fullName evidence="1">DDE Tnp4 domain-containing protein</fullName>
    </submittedName>
</protein>
<gene>
    <name evidence="1" type="ORF">FWK35_00025118</name>
</gene>
<dbReference type="EMBL" id="VUJU01012483">
    <property type="protein sequence ID" value="KAF0707577.1"/>
    <property type="molecule type" value="Genomic_DNA"/>
</dbReference>
<sequence length="84" mass="9205">MKLDGLANEVNSDTDASGSLKEQFISVSVSLVFSSYTSSVASLKLFGESSFSTCVRGKFPELSLGIITSFKNIMQLNYHFDPWV</sequence>
<comment type="caution">
    <text evidence="1">The sequence shown here is derived from an EMBL/GenBank/DDBJ whole genome shotgun (WGS) entry which is preliminary data.</text>
</comment>
<keyword evidence="2" id="KW-1185">Reference proteome</keyword>
<evidence type="ECO:0000313" key="2">
    <source>
        <dbReference type="Proteomes" id="UP000478052"/>
    </source>
</evidence>